<feature type="domain" description="Caprin-1 dimerization" evidence="3">
    <location>
        <begin position="101"/>
        <end position="220"/>
    </location>
</feature>
<evidence type="ECO:0000256" key="2">
    <source>
        <dbReference type="SAM" id="MobiDB-lite"/>
    </source>
</evidence>
<feature type="compositionally biased region" description="Basic and acidic residues" evidence="2">
    <location>
        <begin position="586"/>
        <end position="601"/>
    </location>
</feature>
<gene>
    <name evidence="4" type="primary">Capr</name>
    <name evidence="4" type="ORF">EVAR_27072_1</name>
</gene>
<evidence type="ECO:0000313" key="4">
    <source>
        <dbReference type="EMBL" id="GBP39113.1"/>
    </source>
</evidence>
<organism evidence="4 5">
    <name type="scientific">Eumeta variegata</name>
    <name type="common">Bagworm moth</name>
    <name type="synonym">Eumeta japonica</name>
    <dbReference type="NCBI Taxonomy" id="151549"/>
    <lineage>
        <taxon>Eukaryota</taxon>
        <taxon>Metazoa</taxon>
        <taxon>Ecdysozoa</taxon>
        <taxon>Arthropoda</taxon>
        <taxon>Hexapoda</taxon>
        <taxon>Insecta</taxon>
        <taxon>Pterygota</taxon>
        <taxon>Neoptera</taxon>
        <taxon>Endopterygota</taxon>
        <taxon>Lepidoptera</taxon>
        <taxon>Glossata</taxon>
        <taxon>Ditrysia</taxon>
        <taxon>Tineoidea</taxon>
        <taxon>Psychidae</taxon>
        <taxon>Oiketicinae</taxon>
        <taxon>Eumeta</taxon>
    </lineage>
</organism>
<sequence length="643" mass="70576">MPSASNGKSEKPAPSEGADSSALRQIMILVEHKIRNLEKRKSKLTSYRDLQKSGKDLNSDQKIAVAKYDEVAQTLEFTRELFKQITAIVTAADREAKKQAKKEAWVRIAAETSKMRDLLIIIDCLTQMGSPEAREDFLKGANGAVKLTEEDLKILDDIYPEVTPKHEVDEEGRPSFHAQTIKAADHLYAIIDGKPKEVLGTTYTHVKDIIMSIHDCGYFDKAVQNDEVTVEVNQVVSPGVETVEPVEEMIAPELVFAAGALPVPPAAAVVPAPAYPLRPLPPITLQEVEHAYFAQQYPQQARPIAEVIGSQNFVFIQDSEIDSPVGTPQPPPILNQPSPPAPIPTQTFTNQHYVPMPGTRVAPEPASLPIPQPHFAPPPEHPAYAGAPLAHTAPVPQPPPPAHHVPLPPHPHPTHIVQPAHLSPQDQNIISVPPPAPQLYVDPDESVQTSTPAATTTVPTLASAPTTAVATTPADDDDDWHEEQSPERDDTTERRTQGQGDGYNRYRRYGRGGRGAPNGYRGRGGYQRSSNDGYHNRQNDYQTRQNKEGYQNRQNNDGFSSRHKDNYHQNRGSDNYYGNGDSGNGGHHDDNGASRGRERYDNQNYQGGYKSRGRGGPRGTSRGAPRASRPPPHQYGRKGDNAD</sequence>
<dbReference type="GO" id="GO:0005737">
    <property type="term" value="C:cytoplasm"/>
    <property type="evidence" value="ECO:0007669"/>
    <property type="project" value="TreeGrafter"/>
</dbReference>
<dbReference type="GO" id="GO:0003723">
    <property type="term" value="F:RNA binding"/>
    <property type="evidence" value="ECO:0007669"/>
    <property type="project" value="TreeGrafter"/>
</dbReference>
<proteinExistence type="inferred from homology"/>
<feature type="compositionally biased region" description="Pro residues" evidence="2">
    <location>
        <begin position="395"/>
        <end position="411"/>
    </location>
</feature>
<dbReference type="InterPro" id="IPR028816">
    <property type="entry name" value="Caprin"/>
</dbReference>
<dbReference type="OrthoDB" id="10062814at2759"/>
<dbReference type="InterPro" id="IPR041637">
    <property type="entry name" value="Caprin-1_dimer"/>
</dbReference>
<feature type="compositionally biased region" description="Basic and acidic residues" evidence="2">
    <location>
        <begin position="482"/>
        <end position="496"/>
    </location>
</feature>
<feature type="region of interest" description="Disordered" evidence="2">
    <location>
        <begin position="1"/>
        <end position="20"/>
    </location>
</feature>
<feature type="compositionally biased region" description="Polar residues" evidence="2">
    <location>
        <begin position="539"/>
        <end position="559"/>
    </location>
</feature>
<feature type="compositionally biased region" description="Low complexity" evidence="2">
    <location>
        <begin position="449"/>
        <end position="473"/>
    </location>
</feature>
<name>A0A4C1VKJ0_EUMVA</name>
<reference evidence="4 5" key="1">
    <citation type="journal article" date="2019" name="Commun. Biol.">
        <title>The bagworm genome reveals a unique fibroin gene that provides high tensile strength.</title>
        <authorList>
            <person name="Kono N."/>
            <person name="Nakamura H."/>
            <person name="Ohtoshi R."/>
            <person name="Tomita M."/>
            <person name="Numata K."/>
            <person name="Arakawa K."/>
        </authorList>
    </citation>
    <scope>NUCLEOTIDE SEQUENCE [LARGE SCALE GENOMIC DNA]</scope>
</reference>
<dbReference type="Pfam" id="PF18293">
    <property type="entry name" value="Caprin-1_dimer"/>
    <property type="match status" value="1"/>
</dbReference>
<evidence type="ECO:0000256" key="1">
    <source>
        <dbReference type="ARBA" id="ARBA00007950"/>
    </source>
</evidence>
<comment type="similarity">
    <text evidence="1">Belongs to the caprin family.</text>
</comment>
<accession>A0A4C1VKJ0</accession>
<dbReference type="PANTHER" id="PTHR22922:SF19">
    <property type="entry name" value="CAPRIN HOMOLOG"/>
    <property type="match status" value="1"/>
</dbReference>
<protein>
    <submittedName>
        <fullName evidence="4">Caprin homolog</fullName>
    </submittedName>
</protein>
<dbReference type="EMBL" id="BGZK01000360">
    <property type="protein sequence ID" value="GBP39113.1"/>
    <property type="molecule type" value="Genomic_DNA"/>
</dbReference>
<dbReference type="PANTHER" id="PTHR22922">
    <property type="entry name" value="GPI-ANCHORED PROTEIN P137"/>
    <property type="match status" value="1"/>
</dbReference>
<feature type="compositionally biased region" description="Pro residues" evidence="2">
    <location>
        <begin position="366"/>
        <end position="381"/>
    </location>
</feature>
<keyword evidence="5" id="KW-1185">Reference proteome</keyword>
<evidence type="ECO:0000259" key="3">
    <source>
        <dbReference type="Pfam" id="PF18293"/>
    </source>
</evidence>
<feature type="compositionally biased region" description="Gly residues" evidence="2">
    <location>
        <begin position="512"/>
        <end position="525"/>
    </location>
</feature>
<dbReference type="STRING" id="151549.A0A4C1VKJ0"/>
<comment type="caution">
    <text evidence="4">The sequence shown here is derived from an EMBL/GenBank/DDBJ whole genome shotgun (WGS) entry which is preliminary data.</text>
</comment>
<evidence type="ECO:0000313" key="5">
    <source>
        <dbReference type="Proteomes" id="UP000299102"/>
    </source>
</evidence>
<feature type="region of interest" description="Disordered" evidence="2">
    <location>
        <begin position="360"/>
        <end position="643"/>
    </location>
</feature>
<dbReference type="Proteomes" id="UP000299102">
    <property type="component" value="Unassembled WGS sequence"/>
</dbReference>
<dbReference type="AlphaFoldDB" id="A0A4C1VKJ0"/>